<feature type="compositionally biased region" description="Pro residues" evidence="2">
    <location>
        <begin position="272"/>
        <end position="287"/>
    </location>
</feature>
<evidence type="ECO:0000313" key="5">
    <source>
        <dbReference type="Proteomes" id="UP000278807"/>
    </source>
</evidence>
<reference evidence="4 5" key="1">
    <citation type="submission" date="2018-11" db="EMBL/GenBank/DDBJ databases">
        <authorList>
            <consortium name="Pathogen Informatics"/>
        </authorList>
    </citation>
    <scope>NUCLEOTIDE SEQUENCE [LARGE SCALE GENOMIC DNA]</scope>
</reference>
<sequence length="287" mass="32152">MVSRRNPVDRLRITENRLNNLEIHVARLTSRLHSLEQQQALLGGIGRSMGFPTSRLPIRPTEADFAKKERFRRNLKIVFIIFCLLTAIFLAAGIYLATLHPGRRVFYLNLAGYILIVLGNLALITSIISGNLFFRLIYTISESKVYVPKQADQLRSKPYPRQPGCVRKRRAPVISPVEMAERPPPTRQLSRVSVRSSVAIDSGDRDAFPLPSAPIEEAVSNQPLPYPTPNDRSPLPGTSFAVHDRLGSNVEGGEEDMENVKRSPLPAEIQFPLPPLYPDVSPPPYEE</sequence>
<name>A0A3P7VHK4_RODNA</name>
<dbReference type="Proteomes" id="UP000278807">
    <property type="component" value="Unassembled WGS sequence"/>
</dbReference>
<organism evidence="4 5">
    <name type="scientific">Rodentolepis nana</name>
    <name type="common">Dwarf tapeworm</name>
    <name type="synonym">Hymenolepis nana</name>
    <dbReference type="NCBI Taxonomy" id="102285"/>
    <lineage>
        <taxon>Eukaryota</taxon>
        <taxon>Metazoa</taxon>
        <taxon>Spiralia</taxon>
        <taxon>Lophotrochozoa</taxon>
        <taxon>Platyhelminthes</taxon>
        <taxon>Cestoda</taxon>
        <taxon>Eucestoda</taxon>
        <taxon>Cyclophyllidea</taxon>
        <taxon>Hymenolepididae</taxon>
        <taxon>Rodentolepis</taxon>
    </lineage>
</organism>
<feature type="transmembrane region" description="Helical" evidence="3">
    <location>
        <begin position="77"/>
        <end position="98"/>
    </location>
</feature>
<keyword evidence="3" id="KW-0472">Membrane</keyword>
<feature type="region of interest" description="Disordered" evidence="2">
    <location>
        <begin position="218"/>
        <end position="287"/>
    </location>
</feature>
<dbReference type="EMBL" id="UZAE01012410">
    <property type="protein sequence ID" value="VDO05028.1"/>
    <property type="molecule type" value="Genomic_DNA"/>
</dbReference>
<feature type="coiled-coil region" evidence="1">
    <location>
        <begin position="11"/>
        <end position="38"/>
    </location>
</feature>
<protein>
    <recommendedName>
        <fullName evidence="6">Miff domain-containing protein</fullName>
    </recommendedName>
</protein>
<dbReference type="OrthoDB" id="6261177at2759"/>
<keyword evidence="1" id="KW-0175">Coiled coil</keyword>
<feature type="transmembrane region" description="Helical" evidence="3">
    <location>
        <begin position="110"/>
        <end position="134"/>
    </location>
</feature>
<evidence type="ECO:0000256" key="2">
    <source>
        <dbReference type="SAM" id="MobiDB-lite"/>
    </source>
</evidence>
<keyword evidence="3" id="KW-1133">Transmembrane helix</keyword>
<evidence type="ECO:0000256" key="3">
    <source>
        <dbReference type="SAM" id="Phobius"/>
    </source>
</evidence>
<proteinExistence type="predicted"/>
<gene>
    <name evidence="4" type="ORF">HNAJ_LOCUS8864</name>
</gene>
<evidence type="ECO:0008006" key="6">
    <source>
        <dbReference type="Google" id="ProtNLM"/>
    </source>
</evidence>
<evidence type="ECO:0000313" key="4">
    <source>
        <dbReference type="EMBL" id="VDO05028.1"/>
    </source>
</evidence>
<keyword evidence="5" id="KW-1185">Reference proteome</keyword>
<keyword evidence="3" id="KW-0812">Transmembrane</keyword>
<accession>A0A3P7VHK4</accession>
<dbReference type="AlphaFoldDB" id="A0A3P7VHK4"/>
<evidence type="ECO:0000256" key="1">
    <source>
        <dbReference type="SAM" id="Coils"/>
    </source>
</evidence>